<dbReference type="Pfam" id="PF14821">
    <property type="entry name" value="Thr_synth_N"/>
    <property type="match status" value="1"/>
</dbReference>
<evidence type="ECO:0000259" key="13">
    <source>
        <dbReference type="Pfam" id="PF00291"/>
    </source>
</evidence>
<evidence type="ECO:0000256" key="9">
    <source>
        <dbReference type="ARBA" id="ARBA00023239"/>
    </source>
</evidence>
<keyword evidence="9 16" id="KW-0456">Lyase</keyword>
<feature type="domain" description="Threonine synthase N-terminal" evidence="14">
    <location>
        <begin position="2"/>
        <end position="79"/>
    </location>
</feature>
<organism evidence="16 18">
    <name type="scientific">Flavobacterium circumlabens</name>
    <dbReference type="NCBI Taxonomy" id="2133765"/>
    <lineage>
        <taxon>Bacteria</taxon>
        <taxon>Pseudomonadati</taxon>
        <taxon>Bacteroidota</taxon>
        <taxon>Flavobacteriia</taxon>
        <taxon>Flavobacteriales</taxon>
        <taxon>Flavobacteriaceae</taxon>
        <taxon>Flavobacterium</taxon>
    </lineage>
</organism>
<comment type="similarity">
    <text evidence="3">Belongs to the threonine synthase family.</text>
</comment>
<dbReference type="GO" id="GO:0004795">
    <property type="term" value="F:threonine synthase activity"/>
    <property type="evidence" value="ECO:0007669"/>
    <property type="project" value="UniProtKB-UniRule"/>
</dbReference>
<dbReference type="EC" id="4.2.3.1" evidence="4 11"/>
<dbReference type="OrthoDB" id="9763107at2"/>
<dbReference type="RefSeq" id="WP_132033236.1">
    <property type="nucleotide sequence ID" value="NZ_QWDN01000002.1"/>
</dbReference>
<dbReference type="SUPFAM" id="SSF53686">
    <property type="entry name" value="Tryptophan synthase beta subunit-like PLP-dependent enzymes"/>
    <property type="match status" value="1"/>
</dbReference>
<comment type="caution">
    <text evidence="16">The sequence shown here is derived from an EMBL/GenBank/DDBJ whole genome shotgun (WGS) entry which is preliminary data.</text>
</comment>
<accession>A0A4Y7UFT3</accession>
<dbReference type="EMBL" id="SLWA01000002">
    <property type="protein sequence ID" value="TCN59401.1"/>
    <property type="molecule type" value="Genomic_DNA"/>
</dbReference>
<dbReference type="InterPro" id="IPR000634">
    <property type="entry name" value="Ser/Thr_deHydtase_PyrdxlP-BS"/>
</dbReference>
<evidence type="ECO:0000256" key="10">
    <source>
        <dbReference type="ARBA" id="ARBA00049144"/>
    </source>
</evidence>
<evidence type="ECO:0000259" key="14">
    <source>
        <dbReference type="Pfam" id="PF14821"/>
    </source>
</evidence>
<name>A0A4Y7UFT3_9FLAO</name>
<evidence type="ECO:0000256" key="2">
    <source>
        <dbReference type="ARBA" id="ARBA00004979"/>
    </source>
</evidence>
<evidence type="ECO:0000256" key="1">
    <source>
        <dbReference type="ARBA" id="ARBA00001933"/>
    </source>
</evidence>
<dbReference type="InterPro" id="IPR001926">
    <property type="entry name" value="TrpB-like_PALP"/>
</dbReference>
<evidence type="ECO:0000256" key="3">
    <source>
        <dbReference type="ARBA" id="ARBA00005517"/>
    </source>
</evidence>
<reference evidence="16 18" key="2">
    <citation type="journal article" date="2018" name="Syst. Appl. Microbiol.">
        <title>Flavobacterium circumlabens sp. nov. and Flavobacterium cupreum sp. nov., two psychrotrophic species isolated from Antarctic environmental samples.</title>
        <authorList>
            <person name="Kralova S."/>
            <person name="Busse H.J."/>
            <person name="Svec P."/>
            <person name="Maslanova I."/>
            <person name="Stankova E."/>
            <person name="Bartak M."/>
            <person name="Sedlacek I."/>
        </authorList>
    </citation>
    <scope>NUCLEOTIDE SEQUENCE [LARGE SCALE GENOMIC DNA]</scope>
    <source>
        <strain evidence="16 18">CCM 8828</strain>
    </source>
</reference>
<sequence>MKYYSLNHNAPEVSFKEAVIQGLASDKGLYFPQIVTPLNPAFFNVIENLTHHNIAFDVIQQFVGDDIPEDHLREIIADTLCFDFPLVEVENGIYSLELFHGPTMAFKDVGARFMSRCLAYFNKDKKNSKNTVLVATSGDTGGAVASGFLGVPGVDVVILYPSGKVSDIQEKQLTTLGKNIKALEVDGVFDDCQDMVKKAFLDESLAHKNLTSANSINIARWLPQMFYFFFAYKALKSQNKPLVFSCPSGNFGNICAGIMAKKLGLPIEHFVASTNVNDTVPRFLENGKYEPKPSKATISNAMDVGNPSNFIRIQELYNNDLKAFEKDFSSYSYTDEETLEALKQIYKTDGYIAEPHGAVGYLGLKKELQKHENAIGVFLETAHPIKFLDVVEPALGITLPIPEQIESVMNEEKVSVKIKSYEELKAFLG</sequence>
<keyword evidence="8 12" id="KW-0663">Pyridoxal phosphate</keyword>
<keyword evidence="6" id="KW-0028">Amino-acid biosynthesis</keyword>
<protein>
    <recommendedName>
        <fullName evidence="5 11">Threonine synthase</fullName>
        <ecNumber evidence="4 11">4.2.3.1</ecNumber>
    </recommendedName>
</protein>
<feature type="domain" description="Tryptophan synthase beta chain-like PALP" evidence="13">
    <location>
        <begin position="93"/>
        <end position="370"/>
    </location>
</feature>
<comment type="cofactor">
    <cofactor evidence="1 12">
        <name>pyridoxal 5'-phosphate</name>
        <dbReference type="ChEBI" id="CHEBI:597326"/>
    </cofactor>
</comment>
<dbReference type="UniPathway" id="UPA00050">
    <property type="reaction ID" value="UER00065"/>
</dbReference>
<evidence type="ECO:0000256" key="11">
    <source>
        <dbReference type="NCBIfam" id="TIGR00260"/>
    </source>
</evidence>
<evidence type="ECO:0000256" key="4">
    <source>
        <dbReference type="ARBA" id="ARBA00013028"/>
    </source>
</evidence>
<dbReference type="EMBL" id="QWDN01000002">
    <property type="protein sequence ID" value="TEB44709.1"/>
    <property type="molecule type" value="Genomic_DNA"/>
</dbReference>
<dbReference type="InterPro" id="IPR037158">
    <property type="entry name" value="Thr_synth_N_sf"/>
</dbReference>
<comment type="catalytic activity">
    <reaction evidence="10">
        <text>O-phospho-L-homoserine + H2O = L-threonine + phosphate</text>
        <dbReference type="Rhea" id="RHEA:10840"/>
        <dbReference type="ChEBI" id="CHEBI:15377"/>
        <dbReference type="ChEBI" id="CHEBI:43474"/>
        <dbReference type="ChEBI" id="CHEBI:57590"/>
        <dbReference type="ChEBI" id="CHEBI:57926"/>
        <dbReference type="EC" id="4.2.3.1"/>
    </reaction>
</comment>
<reference evidence="15 17" key="1">
    <citation type="journal article" date="2015" name="Stand. Genomic Sci.">
        <title>Genomic Encyclopedia of Bacterial and Archaeal Type Strains, Phase III: the genomes of soil and plant-associated and newly described type strains.</title>
        <authorList>
            <person name="Whitman W.B."/>
            <person name="Woyke T."/>
            <person name="Klenk H.P."/>
            <person name="Zhou Y."/>
            <person name="Lilburn T.G."/>
            <person name="Beck B.J."/>
            <person name="De Vos P."/>
            <person name="Vandamme P."/>
            <person name="Eisen J.A."/>
            <person name="Garrity G."/>
            <person name="Hugenholtz P."/>
            <person name="Kyrpides N.C."/>
        </authorList>
    </citation>
    <scope>NUCLEOTIDE SEQUENCE [LARGE SCALE GENOMIC DNA]</scope>
    <source>
        <strain evidence="15 17">P5626</strain>
    </source>
</reference>
<evidence type="ECO:0000256" key="5">
    <source>
        <dbReference type="ARBA" id="ARBA00018679"/>
    </source>
</evidence>
<dbReference type="InterPro" id="IPR051166">
    <property type="entry name" value="Threonine_Synthase"/>
</dbReference>
<feature type="modified residue" description="N6-(pyridoxal phosphate)lysine" evidence="12">
    <location>
        <position position="107"/>
    </location>
</feature>
<proteinExistence type="inferred from homology"/>
<dbReference type="PROSITE" id="PS00165">
    <property type="entry name" value="DEHYDRATASE_SER_THR"/>
    <property type="match status" value="1"/>
</dbReference>
<keyword evidence="7" id="KW-0791">Threonine biosynthesis</keyword>
<dbReference type="PANTHER" id="PTHR42690">
    <property type="entry name" value="THREONINE SYNTHASE FAMILY MEMBER"/>
    <property type="match status" value="1"/>
</dbReference>
<evidence type="ECO:0000313" key="17">
    <source>
        <dbReference type="Proteomes" id="UP000295270"/>
    </source>
</evidence>
<reference evidence="15" key="3">
    <citation type="submission" date="2019-03" db="EMBL/GenBank/DDBJ databases">
        <authorList>
            <person name="Whitman W."/>
            <person name="Huntemann M."/>
            <person name="Clum A."/>
            <person name="Pillay M."/>
            <person name="Palaniappan K."/>
            <person name="Varghese N."/>
            <person name="Mikhailova N."/>
            <person name="Stamatis D."/>
            <person name="Reddy T."/>
            <person name="Daum C."/>
            <person name="Shapiro N."/>
            <person name="Ivanova N."/>
            <person name="Kyrpides N."/>
            <person name="Woyke T."/>
        </authorList>
    </citation>
    <scope>NUCLEOTIDE SEQUENCE</scope>
    <source>
        <strain evidence="15">P5626</strain>
    </source>
</reference>
<dbReference type="NCBIfam" id="TIGR00260">
    <property type="entry name" value="thrC"/>
    <property type="match status" value="1"/>
</dbReference>
<evidence type="ECO:0000256" key="6">
    <source>
        <dbReference type="ARBA" id="ARBA00022605"/>
    </source>
</evidence>
<comment type="pathway">
    <text evidence="2">Amino-acid biosynthesis; L-threonine biosynthesis; L-threonine from L-aspartate: step 5/5.</text>
</comment>
<evidence type="ECO:0000256" key="7">
    <source>
        <dbReference type="ARBA" id="ARBA00022697"/>
    </source>
</evidence>
<evidence type="ECO:0000313" key="15">
    <source>
        <dbReference type="EMBL" id="TCN59401.1"/>
    </source>
</evidence>
<evidence type="ECO:0000256" key="12">
    <source>
        <dbReference type="PIRSR" id="PIRSR604450-51"/>
    </source>
</evidence>
<dbReference type="Pfam" id="PF00291">
    <property type="entry name" value="PALP"/>
    <property type="match status" value="1"/>
</dbReference>
<dbReference type="InterPro" id="IPR004450">
    <property type="entry name" value="Thr_synthase-like"/>
</dbReference>
<evidence type="ECO:0000313" key="18">
    <source>
        <dbReference type="Proteomes" id="UP000298340"/>
    </source>
</evidence>
<dbReference type="Gene3D" id="3.90.1380.10">
    <property type="entry name" value="Threonine synthase, N-terminal domain"/>
    <property type="match status" value="1"/>
</dbReference>
<evidence type="ECO:0000256" key="8">
    <source>
        <dbReference type="ARBA" id="ARBA00022898"/>
    </source>
</evidence>
<dbReference type="InterPro" id="IPR036052">
    <property type="entry name" value="TrpB-like_PALP_sf"/>
</dbReference>
<keyword evidence="17" id="KW-1185">Reference proteome</keyword>
<dbReference type="Proteomes" id="UP000298340">
    <property type="component" value="Unassembled WGS sequence"/>
</dbReference>
<gene>
    <name evidence="16" type="ORF">D0809_05775</name>
    <name evidence="15" type="ORF">EV142_10216</name>
</gene>
<dbReference type="AlphaFoldDB" id="A0A4Y7UFT3"/>
<dbReference type="GO" id="GO:0030170">
    <property type="term" value="F:pyridoxal phosphate binding"/>
    <property type="evidence" value="ECO:0007669"/>
    <property type="project" value="InterPro"/>
</dbReference>
<dbReference type="GO" id="GO:0009088">
    <property type="term" value="P:threonine biosynthetic process"/>
    <property type="evidence" value="ECO:0007669"/>
    <property type="project" value="UniProtKB-UniRule"/>
</dbReference>
<dbReference type="InterPro" id="IPR029144">
    <property type="entry name" value="Thr_synth_N"/>
</dbReference>
<dbReference type="Gene3D" id="3.40.50.1100">
    <property type="match status" value="2"/>
</dbReference>
<dbReference type="PANTHER" id="PTHR42690:SF1">
    <property type="entry name" value="THREONINE SYNTHASE-LIKE 2"/>
    <property type="match status" value="1"/>
</dbReference>
<dbReference type="Proteomes" id="UP000295270">
    <property type="component" value="Unassembled WGS sequence"/>
</dbReference>
<evidence type="ECO:0000313" key="16">
    <source>
        <dbReference type="EMBL" id="TEB44709.1"/>
    </source>
</evidence>